<evidence type="ECO:0000256" key="7">
    <source>
        <dbReference type="ARBA" id="ARBA00023136"/>
    </source>
</evidence>
<keyword evidence="7 10" id="KW-0472">Membrane</keyword>
<dbReference type="GO" id="GO:0044718">
    <property type="term" value="P:siderophore transmembrane transport"/>
    <property type="evidence" value="ECO:0007669"/>
    <property type="project" value="TreeGrafter"/>
</dbReference>
<feature type="domain" description="TonB-dependent receptor-like beta-barrel" evidence="12">
    <location>
        <begin position="226"/>
        <end position="667"/>
    </location>
</feature>
<proteinExistence type="inferred from homology"/>
<evidence type="ECO:0000256" key="4">
    <source>
        <dbReference type="ARBA" id="ARBA00022692"/>
    </source>
</evidence>
<dbReference type="EMBL" id="SRSD01000007">
    <property type="protein sequence ID" value="KAA0890401.1"/>
    <property type="molecule type" value="Genomic_DNA"/>
</dbReference>
<keyword evidence="4 10" id="KW-0812">Transmembrane</keyword>
<reference evidence="14 15" key="1">
    <citation type="submission" date="2019-04" db="EMBL/GenBank/DDBJ databases">
        <title>Geobacter ruber sp. nov., ferric-reducing bacteria isolated from paddy soil.</title>
        <authorList>
            <person name="Xu Z."/>
            <person name="Masuda Y."/>
            <person name="Itoh H."/>
            <person name="Senoo K."/>
        </authorList>
    </citation>
    <scope>NUCLEOTIDE SEQUENCE [LARGE SCALE GENOMIC DNA]</scope>
    <source>
        <strain evidence="14 15">Red88</strain>
    </source>
</reference>
<dbReference type="Gene3D" id="2.40.170.20">
    <property type="entry name" value="TonB-dependent receptor, beta-barrel domain"/>
    <property type="match status" value="1"/>
</dbReference>
<dbReference type="PANTHER" id="PTHR30069">
    <property type="entry name" value="TONB-DEPENDENT OUTER MEMBRANE RECEPTOR"/>
    <property type="match status" value="1"/>
</dbReference>
<dbReference type="Gene3D" id="2.170.130.10">
    <property type="entry name" value="TonB-dependent receptor, plug domain"/>
    <property type="match status" value="1"/>
</dbReference>
<dbReference type="Proteomes" id="UP000324298">
    <property type="component" value="Unassembled WGS sequence"/>
</dbReference>
<dbReference type="InterPro" id="IPR036942">
    <property type="entry name" value="Beta-barrel_TonB_sf"/>
</dbReference>
<evidence type="ECO:0000256" key="8">
    <source>
        <dbReference type="ARBA" id="ARBA00023170"/>
    </source>
</evidence>
<comment type="similarity">
    <text evidence="10 11">Belongs to the TonB-dependent receptor family.</text>
</comment>
<dbReference type="AlphaFoldDB" id="A0A5A9XFF3"/>
<evidence type="ECO:0000259" key="12">
    <source>
        <dbReference type="Pfam" id="PF00593"/>
    </source>
</evidence>
<evidence type="ECO:0000313" key="15">
    <source>
        <dbReference type="Proteomes" id="UP000324298"/>
    </source>
</evidence>
<keyword evidence="9 10" id="KW-0998">Cell outer membrane</keyword>
<keyword evidence="6 11" id="KW-0798">TonB box</keyword>
<evidence type="ECO:0000256" key="3">
    <source>
        <dbReference type="ARBA" id="ARBA00022452"/>
    </source>
</evidence>
<evidence type="ECO:0000256" key="10">
    <source>
        <dbReference type="PROSITE-ProRule" id="PRU01360"/>
    </source>
</evidence>
<keyword evidence="5" id="KW-0732">Signal</keyword>
<evidence type="ECO:0000259" key="13">
    <source>
        <dbReference type="Pfam" id="PF07715"/>
    </source>
</evidence>
<organism evidence="14 15">
    <name type="scientific">Oryzomonas rubra</name>
    <dbReference type="NCBI Taxonomy" id="2509454"/>
    <lineage>
        <taxon>Bacteria</taxon>
        <taxon>Pseudomonadati</taxon>
        <taxon>Thermodesulfobacteriota</taxon>
        <taxon>Desulfuromonadia</taxon>
        <taxon>Geobacterales</taxon>
        <taxon>Geobacteraceae</taxon>
        <taxon>Oryzomonas</taxon>
    </lineage>
</organism>
<evidence type="ECO:0000256" key="5">
    <source>
        <dbReference type="ARBA" id="ARBA00022729"/>
    </source>
</evidence>
<evidence type="ECO:0000256" key="9">
    <source>
        <dbReference type="ARBA" id="ARBA00023237"/>
    </source>
</evidence>
<dbReference type="InterPro" id="IPR039426">
    <property type="entry name" value="TonB-dep_rcpt-like"/>
</dbReference>
<evidence type="ECO:0000313" key="14">
    <source>
        <dbReference type="EMBL" id="KAA0890401.1"/>
    </source>
</evidence>
<protein>
    <submittedName>
        <fullName evidence="14">TonB-dependent receptor</fullName>
    </submittedName>
</protein>
<dbReference type="SUPFAM" id="SSF56935">
    <property type="entry name" value="Porins"/>
    <property type="match status" value="1"/>
</dbReference>
<keyword evidence="2 10" id="KW-0813">Transport</keyword>
<feature type="domain" description="TonB-dependent receptor plug" evidence="13">
    <location>
        <begin position="90"/>
        <end position="198"/>
    </location>
</feature>
<evidence type="ECO:0000256" key="11">
    <source>
        <dbReference type="RuleBase" id="RU003357"/>
    </source>
</evidence>
<dbReference type="Pfam" id="PF07715">
    <property type="entry name" value="Plug"/>
    <property type="match status" value="1"/>
</dbReference>
<accession>A0A5A9XFF3</accession>
<comment type="subcellular location">
    <subcellularLocation>
        <location evidence="1 10">Cell outer membrane</location>
        <topology evidence="1 10">Multi-pass membrane protein</topology>
    </subcellularLocation>
</comment>
<dbReference type="GO" id="GO:0009279">
    <property type="term" value="C:cell outer membrane"/>
    <property type="evidence" value="ECO:0007669"/>
    <property type="project" value="UniProtKB-SubCell"/>
</dbReference>
<dbReference type="InterPro" id="IPR012910">
    <property type="entry name" value="Plug_dom"/>
</dbReference>
<dbReference type="CDD" id="cd01347">
    <property type="entry name" value="ligand_gated_channel"/>
    <property type="match status" value="1"/>
</dbReference>
<gene>
    <name evidence="14" type="ORF">ET418_12095</name>
</gene>
<dbReference type="Pfam" id="PF00593">
    <property type="entry name" value="TonB_dep_Rec_b-barrel"/>
    <property type="match status" value="1"/>
</dbReference>
<name>A0A5A9XFF3_9BACT</name>
<dbReference type="InterPro" id="IPR000531">
    <property type="entry name" value="Beta-barrel_TonB"/>
</dbReference>
<evidence type="ECO:0000256" key="2">
    <source>
        <dbReference type="ARBA" id="ARBA00022448"/>
    </source>
</evidence>
<dbReference type="PROSITE" id="PS52016">
    <property type="entry name" value="TONB_DEPENDENT_REC_3"/>
    <property type="match status" value="1"/>
</dbReference>
<dbReference type="PANTHER" id="PTHR30069:SF29">
    <property type="entry name" value="HEMOGLOBIN AND HEMOGLOBIN-HAPTOGLOBIN-BINDING PROTEIN 1-RELATED"/>
    <property type="match status" value="1"/>
</dbReference>
<evidence type="ECO:0000256" key="1">
    <source>
        <dbReference type="ARBA" id="ARBA00004571"/>
    </source>
</evidence>
<dbReference type="OrthoDB" id="9800913at2"/>
<dbReference type="InterPro" id="IPR037066">
    <property type="entry name" value="Plug_dom_sf"/>
</dbReference>
<comment type="caution">
    <text evidence="14">The sequence shown here is derived from an EMBL/GenBank/DDBJ whole genome shotgun (WGS) entry which is preliminary data.</text>
</comment>
<dbReference type="GO" id="GO:0015344">
    <property type="term" value="F:siderophore uptake transmembrane transporter activity"/>
    <property type="evidence" value="ECO:0007669"/>
    <property type="project" value="TreeGrafter"/>
</dbReference>
<keyword evidence="15" id="KW-1185">Reference proteome</keyword>
<evidence type="ECO:0000256" key="6">
    <source>
        <dbReference type="ARBA" id="ARBA00023077"/>
    </source>
</evidence>
<sequence>MVLQCRLNIFGWRHETMIWPHLIPTVSNAGTAIGRMVLVSIVLFIAVATSWGAGPGGQSQAGSGELTDLSLEALMELKVSSAAKKEQRVADSAAAIFVITQEDIRRSGATSIADALRMVPGLDVARIDSNKWAISSRGFNSRFAGEMLVLFDGRVVYTPLFSGVFWDRQDTVLEDIDRIEVIRGPGAALWGANAVNGVINIITKQADETPGGLVSTGGGTRERAFGTARYGFALGSHSDLRLYTKYLERDHFKDSNGSDGTDSWHMIRGGFRLDSNPSGQDTLTVQGDVYDGRLGETYVNMLPDSSTHNTVTPVFGGTILSRWKRTFSEHSDMSLQLYYDRSEQELHVIGEKRDTLDLDYQNRFPLGSDHEITWGLGYRFTHDTIANSTYVLITPDSQDNRLYSAFVQDDITLVTDRLHLILGSKFEHNDYTGFEVQPTARLLWTPNRQNSVWMAVSRAIKTPSRGESGFTLYTPTPASQQTPPVFFQFNGSNRLKADELIAYELGYRAQLTEGYAFDAAAFYNIYHRLDVHSQGPPFFETAPAPPHVAIPGYLVNSGNAQTCGFELAVDAHLLPWWRLRTAYTLLEFVEEHANPDAIPWDPKGEAPRHQLSVRSSLDLPRNVELDLWMRYVDRLTNLAVGSYVTLDVRLAWKPVKGVELSLVGQNLLHDRQLEFQQQILSTQSATVGRSMYGMVTWLF</sequence>
<keyword evidence="3 10" id="KW-1134">Transmembrane beta strand</keyword>
<keyword evidence="8 14" id="KW-0675">Receptor</keyword>